<feature type="region of interest" description="Disordered" evidence="1">
    <location>
        <begin position="123"/>
        <end position="224"/>
    </location>
</feature>
<feature type="region of interest" description="Disordered" evidence="1">
    <location>
        <begin position="1"/>
        <end position="28"/>
    </location>
</feature>
<feature type="compositionally biased region" description="Basic residues" evidence="1">
    <location>
        <begin position="18"/>
        <end position="28"/>
    </location>
</feature>
<keyword evidence="3" id="KW-1185">Reference proteome</keyword>
<dbReference type="Proteomes" id="UP000799437">
    <property type="component" value="Unassembled WGS sequence"/>
</dbReference>
<evidence type="ECO:0000256" key="1">
    <source>
        <dbReference type="SAM" id="MobiDB-lite"/>
    </source>
</evidence>
<gene>
    <name evidence="2" type="ORF">EJ05DRAFT_502658</name>
</gene>
<dbReference type="RefSeq" id="XP_033598645.1">
    <property type="nucleotide sequence ID" value="XM_033747295.1"/>
</dbReference>
<feature type="region of interest" description="Disordered" evidence="1">
    <location>
        <begin position="64"/>
        <end position="99"/>
    </location>
</feature>
<sequence>MAISKRRKKRNSATFRNLKPKHTRHRKLHRKTIVKATMAPPPMGTNITLTGLQEYITSLRPVHTQTPNTHSSLRMRPDSPTLAHLPRTIPTTPDAGSLAPFESRSKKLEKWWAFASESRQANTNYKPLPSAHKRSTMSLPPTPSTPISRVPRAMNTMPRYDKTAKGRKGLPQTAKKSANESPIPHFARGAGTKRRSDARKDSGHSASQKSTSGETDRRKRSIPHLQQKKTFNLCVYCQTAACLVSQTPSGLARTATQEQGTNMDIPSTHWNAYDEDERLDIYTGHNALVDDGLRQQYSEADLFYGSAEDEDDNSN</sequence>
<organism evidence="2 3">
    <name type="scientific">Pseudovirgaria hyperparasitica</name>
    <dbReference type="NCBI Taxonomy" id="470096"/>
    <lineage>
        <taxon>Eukaryota</taxon>
        <taxon>Fungi</taxon>
        <taxon>Dikarya</taxon>
        <taxon>Ascomycota</taxon>
        <taxon>Pezizomycotina</taxon>
        <taxon>Dothideomycetes</taxon>
        <taxon>Dothideomycetes incertae sedis</taxon>
        <taxon>Acrospermales</taxon>
        <taxon>Acrospermaceae</taxon>
        <taxon>Pseudovirgaria</taxon>
    </lineage>
</organism>
<dbReference type="AlphaFoldDB" id="A0A6A6W2F2"/>
<reference evidence="2" key="1">
    <citation type="journal article" date="2020" name="Stud. Mycol.">
        <title>101 Dothideomycetes genomes: a test case for predicting lifestyles and emergence of pathogens.</title>
        <authorList>
            <person name="Haridas S."/>
            <person name="Albert R."/>
            <person name="Binder M."/>
            <person name="Bloem J."/>
            <person name="Labutti K."/>
            <person name="Salamov A."/>
            <person name="Andreopoulos B."/>
            <person name="Baker S."/>
            <person name="Barry K."/>
            <person name="Bills G."/>
            <person name="Bluhm B."/>
            <person name="Cannon C."/>
            <person name="Castanera R."/>
            <person name="Culley D."/>
            <person name="Daum C."/>
            <person name="Ezra D."/>
            <person name="Gonzalez J."/>
            <person name="Henrissat B."/>
            <person name="Kuo A."/>
            <person name="Liang C."/>
            <person name="Lipzen A."/>
            <person name="Lutzoni F."/>
            <person name="Magnuson J."/>
            <person name="Mondo S."/>
            <person name="Nolan M."/>
            <person name="Ohm R."/>
            <person name="Pangilinan J."/>
            <person name="Park H.-J."/>
            <person name="Ramirez L."/>
            <person name="Alfaro M."/>
            <person name="Sun H."/>
            <person name="Tritt A."/>
            <person name="Yoshinaga Y."/>
            <person name="Zwiers L.-H."/>
            <person name="Turgeon B."/>
            <person name="Goodwin S."/>
            <person name="Spatafora J."/>
            <person name="Crous P."/>
            <person name="Grigoriev I."/>
        </authorList>
    </citation>
    <scope>NUCLEOTIDE SEQUENCE</scope>
    <source>
        <strain evidence="2">CBS 121739</strain>
    </source>
</reference>
<feature type="compositionally biased region" description="Basic and acidic residues" evidence="1">
    <location>
        <begin position="194"/>
        <end position="203"/>
    </location>
</feature>
<dbReference type="EMBL" id="ML996576">
    <property type="protein sequence ID" value="KAF2756194.1"/>
    <property type="molecule type" value="Genomic_DNA"/>
</dbReference>
<feature type="compositionally biased region" description="Polar residues" evidence="1">
    <location>
        <begin position="204"/>
        <end position="213"/>
    </location>
</feature>
<accession>A0A6A6W2F2</accession>
<protein>
    <submittedName>
        <fullName evidence="2">Uncharacterized protein</fullName>
    </submittedName>
</protein>
<dbReference type="GeneID" id="54488349"/>
<feature type="compositionally biased region" description="Basic residues" evidence="1">
    <location>
        <begin position="1"/>
        <end position="11"/>
    </location>
</feature>
<evidence type="ECO:0000313" key="2">
    <source>
        <dbReference type="EMBL" id="KAF2756194.1"/>
    </source>
</evidence>
<proteinExistence type="predicted"/>
<name>A0A6A6W2F2_9PEZI</name>
<evidence type="ECO:0000313" key="3">
    <source>
        <dbReference type="Proteomes" id="UP000799437"/>
    </source>
</evidence>